<evidence type="ECO:0000313" key="2">
    <source>
        <dbReference type="Proteomes" id="UP000283254"/>
    </source>
</evidence>
<name>A0A422QG62_9BURK</name>
<organism evidence="1 2">
    <name type="scientific">Massilia aurea</name>
    <dbReference type="NCBI Taxonomy" id="373040"/>
    <lineage>
        <taxon>Bacteria</taxon>
        <taxon>Pseudomonadati</taxon>
        <taxon>Pseudomonadota</taxon>
        <taxon>Betaproteobacteria</taxon>
        <taxon>Burkholderiales</taxon>
        <taxon>Oxalobacteraceae</taxon>
        <taxon>Telluria group</taxon>
        <taxon>Massilia</taxon>
    </lineage>
</organism>
<dbReference type="Proteomes" id="UP000283254">
    <property type="component" value="Unassembled WGS sequence"/>
</dbReference>
<dbReference type="AlphaFoldDB" id="A0A422QG62"/>
<dbReference type="InterPro" id="IPR049708">
    <property type="entry name" value="PP0621-like"/>
</dbReference>
<reference evidence="1" key="1">
    <citation type="submission" date="2014-10" db="EMBL/GenBank/DDBJ databases">
        <title>Massilia sp. genome.</title>
        <authorList>
            <person name="Xu B."/>
            <person name="Dai L."/>
            <person name="Huang Z."/>
        </authorList>
    </citation>
    <scope>NUCLEOTIDE SEQUENCE [LARGE SCALE GENOMIC DNA]</scope>
    <source>
        <strain evidence="1">CFS-1</strain>
    </source>
</reference>
<proteinExistence type="predicted"/>
<accession>A0A422QG62</accession>
<dbReference type="EMBL" id="JSAB01000270">
    <property type="protein sequence ID" value="RNF28941.1"/>
    <property type="molecule type" value="Genomic_DNA"/>
</dbReference>
<gene>
    <name evidence="1" type="ORF">NM04_20575</name>
</gene>
<dbReference type="NCBIfam" id="NF041023">
    <property type="entry name" value="PP0621_fam"/>
    <property type="match status" value="1"/>
</dbReference>
<protein>
    <submittedName>
        <fullName evidence="1">Membrane protein</fullName>
    </submittedName>
</protein>
<evidence type="ECO:0000313" key="1">
    <source>
        <dbReference type="EMBL" id="RNF28941.1"/>
    </source>
</evidence>
<comment type="caution">
    <text evidence="1">The sequence shown here is derived from an EMBL/GenBank/DDBJ whole genome shotgun (WGS) entry which is preliminary data.</text>
</comment>
<sequence>MMRILFWIGLIVLIVFAVRSKLRAMAKKHGVPPDTARGPAAPSAQIEAMAQCAHCGMYFPASESVKADGQDYCSPGHVRLPPP</sequence>
<dbReference type="OrthoDB" id="9814432at2"/>
<keyword evidence="2" id="KW-1185">Reference proteome</keyword>